<dbReference type="InterPro" id="IPR043078">
    <property type="entry name" value="Sialyltransferase_N"/>
</dbReference>
<dbReference type="GO" id="GO:0016757">
    <property type="term" value="F:glycosyltransferase activity"/>
    <property type="evidence" value="ECO:0007669"/>
    <property type="project" value="UniProtKB-KW"/>
</dbReference>
<keyword evidence="1" id="KW-0328">Glycosyltransferase</keyword>
<accession>A8R0Y0</accession>
<dbReference type="BRENDA" id="2.4.99.6">
    <property type="organism ID" value="15679"/>
</dbReference>
<dbReference type="Pfam" id="PF11477">
    <property type="entry name" value="PM0188"/>
    <property type="match status" value="1"/>
</dbReference>
<dbReference type="Gene3D" id="3.40.50.11120">
    <property type="entry name" value="Sialyltransferase, N-terminal GT-B Rossman nucleotide-binding domain"/>
    <property type="match status" value="1"/>
</dbReference>
<dbReference type="InterPro" id="IPR021574">
    <property type="entry name" value="PM0188"/>
</dbReference>
<dbReference type="EMBL" id="AB308042">
    <property type="protein sequence ID" value="BAF91160.1"/>
    <property type="molecule type" value="Genomic_DNA"/>
</dbReference>
<organism evidence="1">
    <name type="scientific">Vibrio sp. JT-FAJ-16</name>
    <dbReference type="NCBI Taxonomy" id="447367"/>
    <lineage>
        <taxon>Bacteria</taxon>
        <taxon>Pseudomonadati</taxon>
        <taxon>Pseudomonadota</taxon>
        <taxon>Gammaproteobacteria</taxon>
        <taxon>Vibrionales</taxon>
        <taxon>Vibrionaceae</taxon>
        <taxon>Vibrio</taxon>
    </lineage>
</organism>
<keyword evidence="1" id="KW-0808">Transferase</keyword>
<dbReference type="PROSITE" id="PS51257">
    <property type="entry name" value="PROKAR_LIPOPROTEIN"/>
    <property type="match status" value="1"/>
</dbReference>
<protein>
    <submittedName>
        <fullName evidence="1">Alpha2,3-sialyltransferase</fullName>
    </submittedName>
</protein>
<reference evidence="1" key="1">
    <citation type="journal article" date="2007" name="J. Biochem.">
        <title>Molecular cloning, expression and properties of an alpha/beta-Galactoside alpha2,3-sialyltransferase from Vibrio sp. JT-FAJ-16.</title>
        <authorList>
            <person name="Takakura Y."/>
            <person name="Tsukamoto H."/>
            <person name="Yamamoto T."/>
        </authorList>
    </citation>
    <scope>NUCLEOTIDE SEQUENCE</scope>
    <source>
        <strain evidence="1">JT-FAJ-16</strain>
    </source>
</reference>
<proteinExistence type="predicted"/>
<dbReference type="CAZy" id="GT80">
    <property type="family name" value="Glycosyltransferase Family 80"/>
</dbReference>
<name>A8R0Y0_9VIBR</name>
<dbReference type="SUPFAM" id="SSF53756">
    <property type="entry name" value="UDP-Glycosyltransferase/glycogen phosphorylase"/>
    <property type="match status" value="1"/>
</dbReference>
<dbReference type="Gene3D" id="3.40.50.11110">
    <property type="entry name" value="Sialyltransferase, C-terminal GT-B Rossman nucleotide-binding domain"/>
    <property type="match status" value="1"/>
</dbReference>
<dbReference type="BRENDA" id="2.4.99.2">
    <property type="organism ID" value="6640"/>
</dbReference>
<dbReference type="AlphaFoldDB" id="A8R0Y0"/>
<evidence type="ECO:0000313" key="1">
    <source>
        <dbReference type="EMBL" id="BAF91160.1"/>
    </source>
</evidence>
<gene>
    <name evidence="1" type="primary">2,3st</name>
</gene>
<sequence length="402" mass="46226">MKNIITKRMLIILSSLFTIIGCNNDNSTTTNNNAIEIYVDRATLPTIQQMTKIVSQKTSNKKLISWSRYPITDKSLLKKINAEFFKEQFELTESLKNIILSENIDNLIIHGNTLWSIDVVDIIKEVNLLGKNIPIELHFYDDGSAEYVRIYEFSKLPESEQKYKTSLSKNNIKFSIDGTDSFKNTIENIYGFSQLYPTTYHMLRADIFDTTLKINPLRELLSNNIKQMKWDYFKDFNYKQKDIFYSLTNFNPKEIQEDFNKNSNKNFIFIGSNSATATAEEQINIISEAKKENSSIITNSISDYDLFFKGHPSATFNEQIINAHDMIEINNKIPFEALIMTGILPDAVGGMGSSVFFSIPKEVKNKFVFYKSGTDIENNSLIQVMLKLNLINRDNIKLISDI</sequence>
<dbReference type="SMR" id="A8R0Y0"/>